<accession>A0AAE1B975</accession>
<dbReference type="AlphaFoldDB" id="A0AAE1B975"/>
<name>A0AAE1B975_9GAST</name>
<dbReference type="EMBL" id="JAWDGP010000269">
    <property type="protein sequence ID" value="KAK3801998.1"/>
    <property type="molecule type" value="Genomic_DNA"/>
</dbReference>
<evidence type="ECO:0000313" key="1">
    <source>
        <dbReference type="EMBL" id="KAK3801998.1"/>
    </source>
</evidence>
<comment type="caution">
    <text evidence="1">The sequence shown here is derived from an EMBL/GenBank/DDBJ whole genome shotgun (WGS) entry which is preliminary data.</text>
</comment>
<sequence>MSNSSNACRRGDKVNTFRCGSRVVSCPWFEVDQSAYLRNFHLNLSSEQLTSQLLVVRPGRFPEEDLKSLMTNPGCDAHSG</sequence>
<proteinExistence type="predicted"/>
<reference evidence="1" key="1">
    <citation type="journal article" date="2023" name="G3 (Bethesda)">
        <title>A reference genome for the long-term kleptoplast-retaining sea slug Elysia crispata morphotype clarki.</title>
        <authorList>
            <person name="Eastman K.E."/>
            <person name="Pendleton A.L."/>
            <person name="Shaikh M.A."/>
            <person name="Suttiyut T."/>
            <person name="Ogas R."/>
            <person name="Tomko P."/>
            <person name="Gavelis G."/>
            <person name="Widhalm J.R."/>
            <person name="Wisecaver J.H."/>
        </authorList>
    </citation>
    <scope>NUCLEOTIDE SEQUENCE</scope>
    <source>
        <strain evidence="1">ECLA1</strain>
    </source>
</reference>
<organism evidence="1 2">
    <name type="scientific">Elysia crispata</name>
    <name type="common">lettuce slug</name>
    <dbReference type="NCBI Taxonomy" id="231223"/>
    <lineage>
        <taxon>Eukaryota</taxon>
        <taxon>Metazoa</taxon>
        <taxon>Spiralia</taxon>
        <taxon>Lophotrochozoa</taxon>
        <taxon>Mollusca</taxon>
        <taxon>Gastropoda</taxon>
        <taxon>Heterobranchia</taxon>
        <taxon>Euthyneura</taxon>
        <taxon>Panpulmonata</taxon>
        <taxon>Sacoglossa</taxon>
        <taxon>Placobranchoidea</taxon>
        <taxon>Plakobranchidae</taxon>
        <taxon>Elysia</taxon>
    </lineage>
</organism>
<dbReference type="Proteomes" id="UP001283361">
    <property type="component" value="Unassembled WGS sequence"/>
</dbReference>
<gene>
    <name evidence="1" type="ORF">RRG08_064592</name>
</gene>
<evidence type="ECO:0000313" key="2">
    <source>
        <dbReference type="Proteomes" id="UP001283361"/>
    </source>
</evidence>
<keyword evidence="2" id="KW-1185">Reference proteome</keyword>
<protein>
    <submittedName>
        <fullName evidence="1">Uncharacterized protein</fullName>
    </submittedName>
</protein>